<dbReference type="EMBL" id="ML977328">
    <property type="protein sequence ID" value="KAF2113479.1"/>
    <property type="molecule type" value="Genomic_DNA"/>
</dbReference>
<dbReference type="Proteomes" id="UP000799770">
    <property type="component" value="Unassembled WGS sequence"/>
</dbReference>
<organism evidence="1 2">
    <name type="scientific">Lophiotrema nucula</name>
    <dbReference type="NCBI Taxonomy" id="690887"/>
    <lineage>
        <taxon>Eukaryota</taxon>
        <taxon>Fungi</taxon>
        <taxon>Dikarya</taxon>
        <taxon>Ascomycota</taxon>
        <taxon>Pezizomycotina</taxon>
        <taxon>Dothideomycetes</taxon>
        <taxon>Pleosporomycetidae</taxon>
        <taxon>Pleosporales</taxon>
        <taxon>Lophiotremataceae</taxon>
        <taxon>Lophiotrema</taxon>
    </lineage>
</organism>
<keyword evidence="2" id="KW-1185">Reference proteome</keyword>
<evidence type="ECO:0000313" key="1">
    <source>
        <dbReference type="EMBL" id="KAF2113479.1"/>
    </source>
</evidence>
<sequence>MRCKQTLDPSLRPLSPALSLAQSKAGSAALPIAPASSFREGAEGALVTLDHANRRQCCCNLTTMSISRSTHARLYNCLIATPVQPPRCNTDAGCHWPWDRASSCASGLLQLGDSDTFRRLTTAARLLLSAATALVPLFCTRSHFGLCPLPAAPQHAPILPRALLTPQRCSQHQHGNLFNISISHSPSAPTASRFPGSHPSISLRDHQIRHSCSNFNPQSLMDVSGPRLVLCACAAGDERLGLL</sequence>
<reference evidence="1" key="1">
    <citation type="journal article" date="2020" name="Stud. Mycol.">
        <title>101 Dothideomycetes genomes: a test case for predicting lifestyles and emergence of pathogens.</title>
        <authorList>
            <person name="Haridas S."/>
            <person name="Albert R."/>
            <person name="Binder M."/>
            <person name="Bloem J."/>
            <person name="Labutti K."/>
            <person name="Salamov A."/>
            <person name="Andreopoulos B."/>
            <person name="Baker S."/>
            <person name="Barry K."/>
            <person name="Bills G."/>
            <person name="Bluhm B."/>
            <person name="Cannon C."/>
            <person name="Castanera R."/>
            <person name="Culley D."/>
            <person name="Daum C."/>
            <person name="Ezra D."/>
            <person name="Gonzalez J."/>
            <person name="Henrissat B."/>
            <person name="Kuo A."/>
            <person name="Liang C."/>
            <person name="Lipzen A."/>
            <person name="Lutzoni F."/>
            <person name="Magnuson J."/>
            <person name="Mondo S."/>
            <person name="Nolan M."/>
            <person name="Ohm R."/>
            <person name="Pangilinan J."/>
            <person name="Park H.-J."/>
            <person name="Ramirez L."/>
            <person name="Alfaro M."/>
            <person name="Sun H."/>
            <person name="Tritt A."/>
            <person name="Yoshinaga Y."/>
            <person name="Zwiers L.-H."/>
            <person name="Turgeon B."/>
            <person name="Goodwin S."/>
            <person name="Spatafora J."/>
            <person name="Crous P."/>
            <person name="Grigoriev I."/>
        </authorList>
    </citation>
    <scope>NUCLEOTIDE SEQUENCE</scope>
    <source>
        <strain evidence="1">CBS 627.86</strain>
    </source>
</reference>
<gene>
    <name evidence="1" type="ORF">BDV96DRAFT_126617</name>
</gene>
<name>A0A6A5Z1Z1_9PLEO</name>
<accession>A0A6A5Z1Z1</accession>
<evidence type="ECO:0000313" key="2">
    <source>
        <dbReference type="Proteomes" id="UP000799770"/>
    </source>
</evidence>
<dbReference type="AlphaFoldDB" id="A0A6A5Z1Z1"/>
<proteinExistence type="predicted"/>
<protein>
    <submittedName>
        <fullName evidence="1">Uncharacterized protein</fullName>
    </submittedName>
</protein>